<dbReference type="eggNOG" id="COG0589">
    <property type="taxonomic scope" value="Bacteria"/>
</dbReference>
<dbReference type="EMBL" id="CP000544">
    <property type="protein sequence ID" value="ABM62482.1"/>
    <property type="molecule type" value="Genomic_DNA"/>
</dbReference>
<proteinExistence type="inferred from homology"/>
<organism evidence="3 4">
    <name type="scientific">Halorhodospira halophila (strain DSM 244 / SL1)</name>
    <name type="common">Ectothiorhodospira halophila (strain DSM 244 / SL1)</name>
    <dbReference type="NCBI Taxonomy" id="349124"/>
    <lineage>
        <taxon>Bacteria</taxon>
        <taxon>Pseudomonadati</taxon>
        <taxon>Pseudomonadota</taxon>
        <taxon>Gammaproteobacteria</taxon>
        <taxon>Chromatiales</taxon>
        <taxon>Ectothiorhodospiraceae</taxon>
        <taxon>Halorhodospira</taxon>
    </lineage>
</organism>
<dbReference type="Proteomes" id="UP000000647">
    <property type="component" value="Chromosome"/>
</dbReference>
<gene>
    <name evidence="3" type="ordered locus">Hhal_1718</name>
</gene>
<reference evidence="4" key="1">
    <citation type="submission" date="2006-12" db="EMBL/GenBank/DDBJ databases">
        <title>Complete sequence of Halorhodospira halophila SL1.</title>
        <authorList>
            <consortium name="US DOE Joint Genome Institute"/>
            <person name="Copeland A."/>
            <person name="Lucas S."/>
            <person name="Lapidus A."/>
            <person name="Barry K."/>
            <person name="Detter J.C."/>
            <person name="Glavina del Rio T."/>
            <person name="Hammon N."/>
            <person name="Israni S."/>
            <person name="Dalin E."/>
            <person name="Tice H."/>
            <person name="Pitluck S."/>
            <person name="Saunders E."/>
            <person name="Brettin T."/>
            <person name="Bruce D."/>
            <person name="Han C."/>
            <person name="Tapia R."/>
            <person name="Schmutz J."/>
            <person name="Larimer F."/>
            <person name="Land M."/>
            <person name="Hauser L."/>
            <person name="Kyrpides N."/>
            <person name="Mikhailova N."/>
            <person name="Hoff W."/>
            <person name="Richardson P."/>
        </authorList>
    </citation>
    <scope>NUCLEOTIDE SEQUENCE [LARGE SCALE GENOMIC DNA]</scope>
    <source>
        <strain evidence="4">DSM 244 / SL1</strain>
    </source>
</reference>
<dbReference type="Gene3D" id="3.40.50.12370">
    <property type="match status" value="1"/>
</dbReference>
<comment type="similarity">
    <text evidence="1">Belongs to the universal stress protein A family.</text>
</comment>
<dbReference type="Pfam" id="PF00582">
    <property type="entry name" value="Usp"/>
    <property type="match status" value="1"/>
</dbReference>
<sequence>MTEHTPERGTPRRVVVLLDASRASLEALEAAAEIAAHRRAELLAIFVEEEALLRCAGYPWAREVGLSGATRPLETDIEEQRMRTRAEEIRRALAYTGQRRGVHYRLEVCRGGVVRETLSLVDRDDLLILGKVGYARARGLRIGSTARAIVFGTPGPVMVFERPVRPRTGHGVAVVVEPGEPGVETLTRAAALLGESETLARIIPDHTAPSPPGDNPTRAWAARHCPDAQWLTPAGSPTALARHLSHAPVDKLIISRRSALLAEHNTRSLIETVQLPVLVVP</sequence>
<feature type="domain" description="UspA" evidence="2">
    <location>
        <begin position="12"/>
        <end position="160"/>
    </location>
</feature>
<dbReference type="SUPFAM" id="SSF52402">
    <property type="entry name" value="Adenine nucleotide alpha hydrolases-like"/>
    <property type="match status" value="1"/>
</dbReference>
<dbReference type="KEGG" id="hha:Hhal_1718"/>
<evidence type="ECO:0000313" key="3">
    <source>
        <dbReference type="EMBL" id="ABM62482.1"/>
    </source>
</evidence>
<name>A1WXS0_HALHL</name>
<keyword evidence="4" id="KW-1185">Reference proteome</keyword>
<accession>A1WXS0</accession>
<reference evidence="3 4" key="2">
    <citation type="journal article" date="2013" name="Stand. Genomic Sci.">
        <title>Complete genome sequence of Halorhodospira halophila SL1.</title>
        <authorList>
            <person name="Challacombe J.F."/>
            <person name="Majid S."/>
            <person name="Deole R."/>
            <person name="Brettin T.S."/>
            <person name="Bruce D."/>
            <person name="Delano S.F."/>
            <person name="Detter J.C."/>
            <person name="Gleasner C.D."/>
            <person name="Han C.S."/>
            <person name="Misra M."/>
            <person name="Reitenga K.G."/>
            <person name="Mikhailova N."/>
            <person name="Woyke T."/>
            <person name="Pitluck S."/>
            <person name="Nolan M."/>
            <person name="Land M.L."/>
            <person name="Saunders E."/>
            <person name="Tapia R."/>
            <person name="Lapidus A."/>
            <person name="Ivanova N."/>
            <person name="Hoff W.D."/>
        </authorList>
    </citation>
    <scope>NUCLEOTIDE SEQUENCE [LARGE SCALE GENOMIC DNA]</scope>
    <source>
        <strain evidence="4">DSM 244 / SL1</strain>
    </source>
</reference>
<dbReference type="RefSeq" id="WP_011814504.1">
    <property type="nucleotide sequence ID" value="NC_008789.1"/>
</dbReference>
<dbReference type="STRING" id="349124.Hhal_1718"/>
<dbReference type="InterPro" id="IPR006015">
    <property type="entry name" value="Universal_stress_UspA"/>
</dbReference>
<evidence type="ECO:0000256" key="1">
    <source>
        <dbReference type="ARBA" id="ARBA00008791"/>
    </source>
</evidence>
<evidence type="ECO:0000259" key="2">
    <source>
        <dbReference type="Pfam" id="PF00582"/>
    </source>
</evidence>
<dbReference type="PRINTS" id="PR01438">
    <property type="entry name" value="UNVRSLSTRESS"/>
</dbReference>
<evidence type="ECO:0000313" key="4">
    <source>
        <dbReference type="Proteomes" id="UP000000647"/>
    </source>
</evidence>
<protein>
    <submittedName>
        <fullName evidence="3">UspA domain protein</fullName>
    </submittedName>
</protein>
<dbReference type="AlphaFoldDB" id="A1WXS0"/>
<dbReference type="HOGENOM" id="CLU_086316_0_0_6"/>
<dbReference type="InterPro" id="IPR006016">
    <property type="entry name" value="UspA"/>
</dbReference>